<evidence type="ECO:0000259" key="2">
    <source>
        <dbReference type="Pfam" id="PF00856"/>
    </source>
</evidence>
<evidence type="ECO:0000256" key="1">
    <source>
        <dbReference type="SAM" id="MobiDB-lite"/>
    </source>
</evidence>
<feature type="compositionally biased region" description="Acidic residues" evidence="1">
    <location>
        <begin position="338"/>
        <end position="357"/>
    </location>
</feature>
<dbReference type="InterPro" id="IPR046341">
    <property type="entry name" value="SET_dom_sf"/>
</dbReference>
<gene>
    <name evidence="3" type="ORF">KUTeg_019457</name>
</gene>
<name>A0ABQ9EF42_TEGGR</name>
<dbReference type="PANTHER" id="PTHR33480:SF1">
    <property type="entry name" value="TYR RECOMBINASE DOMAIN-CONTAINING PROTEIN"/>
    <property type="match status" value="1"/>
</dbReference>
<dbReference type="Proteomes" id="UP001217089">
    <property type="component" value="Unassembled WGS sequence"/>
</dbReference>
<evidence type="ECO:0000313" key="4">
    <source>
        <dbReference type="Proteomes" id="UP001217089"/>
    </source>
</evidence>
<accession>A0ABQ9EF42</accession>
<dbReference type="Pfam" id="PF00856">
    <property type="entry name" value="SET"/>
    <property type="match status" value="1"/>
</dbReference>
<proteinExistence type="predicted"/>
<dbReference type="PANTHER" id="PTHR33480">
    <property type="entry name" value="SET DOMAIN-CONTAINING PROTEIN-RELATED"/>
    <property type="match status" value="1"/>
</dbReference>
<keyword evidence="4" id="KW-1185">Reference proteome</keyword>
<dbReference type="SUPFAM" id="SSF82199">
    <property type="entry name" value="SET domain"/>
    <property type="match status" value="1"/>
</dbReference>
<sequence length="1093" mass="124065">MPRGKRRLERKQQLTDQKLHDTLFGRTDLQVEEHQQFLPKRRMKSEDIARKWLMFDVDPDGLIISFIDDIKVIYDINKVSVSQRCFILGQQIIDGTNTKGRAGPLVNDCIIEENANCKMKKITFRGKIHLCLFATRDIHPNEELLYDYGSGEEYWWRKAIQNLAPCSLKVNDMLLGRVTKEDNSLSISSAPSSKDGQSLEMIKQGSQLEHSLVSDASKLDLKDNMDIIECEKNIDMKTVDEVNVSKMKGLILIIFVEHLSLCLAKDNSLSISSVPSSKDGQSLEMIKQGSQLEHSLVSDASKLDLKDNMDIIEFVLSFTIDVNDDNDGLRSDGSENFDVADDDERDKDYVPDDDSQSDVDSMLTSDICINDVRDKSQDFAPDSSDSFMSDTYPALKPNLVATNNTLMSENYTNTNFDGANELKQHPKESELDLPVIDVSEHATMDKGKITVSVTNNDGRRHWDRKEACLYCDERPTNLRRHLFRRHSSEKEVAIVMSYPKKSSARKAGLEKIRKTGNFYHNAKVRELGEGDFLVVKRPSSKKQENYTFKNFAPCVFCKGYYLESDIWQHYKICSFKDSVTFDTDECNTMTSIGSLRASRILAESMSLSNDVATEKGKLFANMKSDNISQTCKEDPIISKFGLRMFASKGSQQITYIRCKMREMARLLLKVREEINDNKVNLKDLLTPDKFEYIINAIYAECKYSQSHESGNFEIPSLALKIGHSLRKCCYIKMSQCMKDKDEDGEKEAEKLIKLLIMEYSDRVSSIALQTLNSSRRQKSKALPLTNDIVTFQKFIKEKVISLSQDLTTCEEEDFAYTFASLTKAALARVITFNKRRSGEVALMTVSDFINRNSGGSEIGDITKMLCPSEQQLASRLELMKIRGKRDRTVPVILTKDQTDALTLLSDEDNRKRAGVQEKNSFVFPRGRLSLNNLRGYDAVESMVREADLTEPKTFKSTGLRKYVATVSQVLDMSDNELDWLASHLGHDIRVHRDFYRLQSEQVELAKISKLIFAVDSGKAHKFHGKKLDNIQVEDLDDIVLEDLDKDNGDDSNNSQSDSENDQDTMDDAFEHFDEIGNAETSNVFMGTVVANGQ</sequence>
<organism evidence="3 4">
    <name type="scientific">Tegillarca granosa</name>
    <name type="common">Malaysian cockle</name>
    <name type="synonym">Anadara granosa</name>
    <dbReference type="NCBI Taxonomy" id="220873"/>
    <lineage>
        <taxon>Eukaryota</taxon>
        <taxon>Metazoa</taxon>
        <taxon>Spiralia</taxon>
        <taxon>Lophotrochozoa</taxon>
        <taxon>Mollusca</taxon>
        <taxon>Bivalvia</taxon>
        <taxon>Autobranchia</taxon>
        <taxon>Pteriomorphia</taxon>
        <taxon>Arcoida</taxon>
        <taxon>Arcoidea</taxon>
        <taxon>Arcidae</taxon>
        <taxon>Tegillarca</taxon>
    </lineage>
</organism>
<dbReference type="Gene3D" id="2.170.270.10">
    <property type="entry name" value="SET domain"/>
    <property type="match status" value="1"/>
</dbReference>
<dbReference type="EMBL" id="JARBDR010000917">
    <property type="protein sequence ID" value="KAJ8303061.1"/>
    <property type="molecule type" value="Genomic_DNA"/>
</dbReference>
<feature type="region of interest" description="Disordered" evidence="1">
    <location>
        <begin position="1042"/>
        <end position="1064"/>
    </location>
</feature>
<protein>
    <recommendedName>
        <fullName evidence="2">SET domain-containing protein</fullName>
    </recommendedName>
</protein>
<feature type="region of interest" description="Disordered" evidence="1">
    <location>
        <begin position="327"/>
        <end position="360"/>
    </location>
</feature>
<dbReference type="InterPro" id="IPR001214">
    <property type="entry name" value="SET_dom"/>
</dbReference>
<feature type="domain" description="SET" evidence="2">
    <location>
        <begin position="86"/>
        <end position="149"/>
    </location>
</feature>
<evidence type="ECO:0000313" key="3">
    <source>
        <dbReference type="EMBL" id="KAJ8303061.1"/>
    </source>
</evidence>
<comment type="caution">
    <text evidence="3">The sequence shown here is derived from an EMBL/GenBank/DDBJ whole genome shotgun (WGS) entry which is preliminary data.</text>
</comment>
<reference evidence="3 4" key="1">
    <citation type="submission" date="2022-12" db="EMBL/GenBank/DDBJ databases">
        <title>Chromosome-level genome of Tegillarca granosa.</title>
        <authorList>
            <person name="Kim J."/>
        </authorList>
    </citation>
    <scope>NUCLEOTIDE SEQUENCE [LARGE SCALE GENOMIC DNA]</scope>
    <source>
        <strain evidence="3">Teg-2019</strain>
        <tissue evidence="3">Adductor muscle</tissue>
    </source>
</reference>
<feature type="non-terminal residue" evidence="3">
    <location>
        <position position="1093"/>
    </location>
</feature>